<dbReference type="RefSeq" id="WP_333723066.1">
    <property type="nucleotide sequence ID" value="NZ_CP049222.1"/>
</dbReference>
<organism evidence="1 2">
    <name type="scientific">Agrobacterium tumefaciens</name>
    <dbReference type="NCBI Taxonomy" id="358"/>
    <lineage>
        <taxon>Bacteria</taxon>
        <taxon>Pseudomonadati</taxon>
        <taxon>Pseudomonadota</taxon>
        <taxon>Alphaproteobacteria</taxon>
        <taxon>Hyphomicrobiales</taxon>
        <taxon>Rhizobiaceae</taxon>
        <taxon>Rhizobium/Agrobacterium group</taxon>
        <taxon>Agrobacterium</taxon>
        <taxon>Agrobacterium tumefaciens complex</taxon>
    </lineage>
</organism>
<keyword evidence="1" id="KW-0614">Plasmid</keyword>
<accession>A0AAJ4NAD9</accession>
<proteinExistence type="predicted"/>
<gene>
    <name evidence="1" type="ORF">G6M86_29840</name>
</gene>
<reference evidence="1" key="1">
    <citation type="submission" date="2020-02" db="EMBL/GenBank/DDBJ databases">
        <title>Unexpected conservation and global transmission of agrobacterial virulence plasmids.</title>
        <authorList>
            <person name="Weisberg A.J."/>
            <person name="Davis E.W. II"/>
            <person name="Tabima J.R."/>
            <person name="Belcher M.S."/>
            <person name="Miller M."/>
            <person name="Kuo C.-H."/>
            <person name="Loper J.E."/>
            <person name="Grunwald N.J."/>
            <person name="Putnam M.L."/>
            <person name="Chang J.H."/>
        </authorList>
    </citation>
    <scope>NUCLEOTIDE SEQUENCE</scope>
    <source>
        <strain evidence="1">Q15/94</strain>
        <plasmid evidence="1">pQ15_94_5</plasmid>
    </source>
</reference>
<dbReference type="AlphaFoldDB" id="A0AAJ4NAD9"/>
<geneLocation type="plasmid" evidence="1 2">
    <name>pQ15_94_5</name>
</geneLocation>
<name>A0AAJ4NAD9_AGRTU</name>
<evidence type="ECO:0000313" key="1">
    <source>
        <dbReference type="EMBL" id="QTG17481.1"/>
    </source>
</evidence>
<evidence type="ECO:0000313" key="2">
    <source>
        <dbReference type="Proteomes" id="UP000663946"/>
    </source>
</evidence>
<dbReference type="EMBL" id="CP049222">
    <property type="protein sequence ID" value="QTG17481.1"/>
    <property type="molecule type" value="Genomic_DNA"/>
</dbReference>
<dbReference type="Proteomes" id="UP000663946">
    <property type="component" value="Plasmid pQ15_94_5"/>
</dbReference>
<sequence length="109" mass="12467">MLVLSSSDPRSPRHRTHKAEVCKETLEACLKELIDQHIATLRAMAHAAQFDNDLMRQEAESRQAILHYRPQGKSELNEKLTYIAAYILKTGNVLTPQEMELLLGVPRRM</sequence>
<protein>
    <submittedName>
        <fullName evidence="1">Uncharacterized protein</fullName>
    </submittedName>
</protein>